<dbReference type="Proteomes" id="UP000054735">
    <property type="component" value="Unassembled WGS sequence"/>
</dbReference>
<dbReference type="EC" id="3.4.21.-" evidence="5"/>
<dbReference type="NCBIfam" id="TIGR01414">
    <property type="entry name" value="autotrans_barl"/>
    <property type="match status" value="1"/>
</dbReference>
<dbReference type="SMART" id="SM00869">
    <property type="entry name" value="Autotransporter"/>
    <property type="match status" value="1"/>
</dbReference>
<feature type="signal peptide" evidence="2">
    <location>
        <begin position="1"/>
        <end position="28"/>
    </location>
</feature>
<feature type="chain" id="PRO_5016739073" evidence="2">
    <location>
        <begin position="29"/>
        <end position="922"/>
    </location>
</feature>
<dbReference type="GO" id="GO:0008233">
    <property type="term" value="F:peptidase activity"/>
    <property type="evidence" value="ECO:0007669"/>
    <property type="project" value="UniProtKB-KW"/>
</dbReference>
<dbReference type="OrthoDB" id="5760545at2"/>
<dbReference type="SUPFAM" id="SSF51126">
    <property type="entry name" value="Pectin lyase-like"/>
    <property type="match status" value="1"/>
</dbReference>
<proteinExistence type="predicted"/>
<evidence type="ECO:0000313" key="5">
    <source>
        <dbReference type="EMBL" id="STX30870.1"/>
    </source>
</evidence>
<evidence type="ECO:0000313" key="6">
    <source>
        <dbReference type="Proteomes" id="UP000054735"/>
    </source>
</evidence>
<organism evidence="5 7">
    <name type="scientific">Legionella birminghamensis</name>
    <dbReference type="NCBI Taxonomy" id="28083"/>
    <lineage>
        <taxon>Bacteria</taxon>
        <taxon>Pseudomonadati</taxon>
        <taxon>Pseudomonadota</taxon>
        <taxon>Gammaproteobacteria</taxon>
        <taxon>Legionellales</taxon>
        <taxon>Legionellaceae</taxon>
        <taxon>Legionella</taxon>
    </lineage>
</organism>
<keyword evidence="6" id="KW-1185">Reference proteome</keyword>
<dbReference type="AlphaFoldDB" id="A0A378I827"/>
<evidence type="ECO:0000256" key="1">
    <source>
        <dbReference type="ARBA" id="ARBA00022729"/>
    </source>
</evidence>
<dbReference type="Pfam" id="PF03797">
    <property type="entry name" value="Autotransporter"/>
    <property type="match status" value="1"/>
</dbReference>
<sequence length="922" mass="96737">MFFQNNRICYRLLSLALGCTSLSMNASAFPLSNLIEKNNQSYLSLLKPSFALIVWDGANGNWQDDINWTGDTEPTINDDASILTPVDVLINNYAAQANNVILDGGGNLIIGNGGSLTLGNLGSLVVGDSSGGTAVIENGGTLTARSIGIGNQAGSSGSMTVAGPGSMVSADILALGGVGTSNGTLNILNHGQVNVLSNFLTSVGVFGTGTVNLNNGELNVALLHVGEQGLGTINIVNGGVLNSQISLLGGANVFDLPNGNGSVNITDSGSVWNALALYIGMSGTGAVTISNSGHVIVNTETRLGLGPTASGQLNLLGTAGNRGVLTTPNLQGGDGTHSVLFDGGILQAASDQANFIAGFNPGELVIGAGGLFMDSQAYTVVANSVFSGVGGLTKLGTGVVILNGNQLYTGDTEVQDGQLIVNGQLSGNLQVGPNSRLSGNMTTGSTVLQGTIAPGNSIGTITVAGNYTQTAGSVYEAEINPFGQSDFIHVLGTATLEPGAGLFVLKEPGIYTGARYTLLTADGGLTGTYSNFTQNMPLLDLVLSYDANNVYLDISRNQTPIAFFGQTRNQFNTAIAVESLGAGNPVYDALVNLPNVASINDALNHLSGEFYASSVNALIDESRYIRDAVWTYLDNPQELTVQQGRGVNFWGHGFGAWGKLDGNSNAASLKRHTEGVFIGGDTRLNAQTGVGVVGGYSQSDFDVYSRQSTADVDNYHLGLYGYTRFNNISFNAGAAYSWNDSDSSRIVQFPNFYNDLSAGNDARTRQVFGELGYHFDFNQLSIKPLANLAYVNVKTDSFYETGGFAGLNARKMDEDMTYSTLGAREKGLLYSTPNYEFNQRLFLGWRHAFNSLTPSSNFAFNTGVLPFTIYGAPLARNALVLDASLQVQHIGKSAKLSLGYFGQFASALRDQGVAARFSWQFA</sequence>
<evidence type="ECO:0000256" key="2">
    <source>
        <dbReference type="SAM" id="SignalP"/>
    </source>
</evidence>
<dbReference type="Gene3D" id="2.40.128.130">
    <property type="entry name" value="Autotransporter beta-domain"/>
    <property type="match status" value="1"/>
</dbReference>
<dbReference type="EMBL" id="UGNW01000001">
    <property type="protein sequence ID" value="STX30870.1"/>
    <property type="molecule type" value="Genomic_DNA"/>
</dbReference>
<dbReference type="PROSITE" id="PS51208">
    <property type="entry name" value="AUTOTRANSPORTER"/>
    <property type="match status" value="1"/>
</dbReference>
<dbReference type="GO" id="GO:0006508">
    <property type="term" value="P:proteolysis"/>
    <property type="evidence" value="ECO:0007669"/>
    <property type="project" value="UniProtKB-KW"/>
</dbReference>
<evidence type="ECO:0000313" key="7">
    <source>
        <dbReference type="Proteomes" id="UP000255066"/>
    </source>
</evidence>
<dbReference type="InterPro" id="IPR036709">
    <property type="entry name" value="Autotransporte_beta_dom_sf"/>
</dbReference>
<evidence type="ECO:0000313" key="4">
    <source>
        <dbReference type="EMBL" id="KTC71522.1"/>
    </source>
</evidence>
<keyword evidence="5" id="KW-0645">Protease</keyword>
<feature type="domain" description="Autotransporter" evidence="3">
    <location>
        <begin position="642"/>
        <end position="921"/>
    </location>
</feature>
<protein>
    <submittedName>
        <fullName evidence="5">Extracellular serine protease</fullName>
        <ecNumber evidence="5">3.4.21.-</ecNumber>
    </submittedName>
</protein>
<dbReference type="Proteomes" id="UP000255066">
    <property type="component" value="Unassembled WGS sequence"/>
</dbReference>
<dbReference type="InterPro" id="IPR006315">
    <property type="entry name" value="OM_autotransptr_brl_dom"/>
</dbReference>
<keyword evidence="5" id="KW-0378">Hydrolase</keyword>
<dbReference type="NCBIfam" id="TIGR04393">
    <property type="entry name" value="rpt_T5SS_PEPC"/>
    <property type="match status" value="2"/>
</dbReference>
<evidence type="ECO:0000259" key="3">
    <source>
        <dbReference type="PROSITE" id="PS51208"/>
    </source>
</evidence>
<dbReference type="RefSeq" id="WP_058523731.1">
    <property type="nucleotide sequence ID" value="NZ_CAAAHV010000019.1"/>
</dbReference>
<dbReference type="NCBIfam" id="TIGR02601">
    <property type="entry name" value="autotrns_rpt"/>
    <property type="match status" value="1"/>
</dbReference>
<dbReference type="EMBL" id="LNXT01000021">
    <property type="protein sequence ID" value="KTC71522.1"/>
    <property type="molecule type" value="Genomic_DNA"/>
</dbReference>
<name>A0A378I827_9GAMM</name>
<dbReference type="InterPro" id="IPR030895">
    <property type="entry name" value="T5SS_PEPC_rpt"/>
</dbReference>
<keyword evidence="1 2" id="KW-0732">Signal</keyword>
<reference evidence="4 6" key="1">
    <citation type="submission" date="2015-11" db="EMBL/GenBank/DDBJ databases">
        <title>Genomic analysis of 38 Legionella species identifies large and diverse effector repertoires.</title>
        <authorList>
            <person name="Burstein D."/>
            <person name="Amaro F."/>
            <person name="Zusman T."/>
            <person name="Lifshitz Z."/>
            <person name="Cohen O."/>
            <person name="Gilbert J.A."/>
            <person name="Pupko T."/>
            <person name="Shuman H.A."/>
            <person name="Segal G."/>
        </authorList>
    </citation>
    <scope>NUCLEOTIDE SEQUENCE [LARGE SCALE GENOMIC DNA]</scope>
    <source>
        <strain evidence="4 6">CDC#1407-AL-14</strain>
    </source>
</reference>
<dbReference type="InterPro" id="IPR011050">
    <property type="entry name" value="Pectin_lyase_fold/virulence"/>
</dbReference>
<dbReference type="SUPFAM" id="SSF103515">
    <property type="entry name" value="Autotransporter"/>
    <property type="match status" value="1"/>
</dbReference>
<gene>
    <name evidence="4" type="ORF">Lbir_1674</name>
    <name evidence="5" type="ORF">NCTC12437_00637</name>
</gene>
<accession>A0A378I827</accession>
<dbReference type="STRING" id="28083.Lbir_1674"/>
<dbReference type="InterPro" id="IPR005546">
    <property type="entry name" value="Autotransporte_beta"/>
</dbReference>
<dbReference type="InterPro" id="IPR013425">
    <property type="entry name" value="Autotrns_rpt"/>
</dbReference>
<reference evidence="5 7" key="2">
    <citation type="submission" date="2018-06" db="EMBL/GenBank/DDBJ databases">
        <authorList>
            <consortium name="Pathogen Informatics"/>
            <person name="Doyle S."/>
        </authorList>
    </citation>
    <scope>NUCLEOTIDE SEQUENCE [LARGE SCALE GENOMIC DNA]</scope>
    <source>
        <strain evidence="5 7">NCTC12437</strain>
    </source>
</reference>
<dbReference type="GO" id="GO:0019867">
    <property type="term" value="C:outer membrane"/>
    <property type="evidence" value="ECO:0007669"/>
    <property type="project" value="InterPro"/>
</dbReference>